<dbReference type="AlphaFoldDB" id="A0A4S8KWV8"/>
<dbReference type="Proteomes" id="UP000297245">
    <property type="component" value="Unassembled WGS sequence"/>
</dbReference>
<evidence type="ECO:0000313" key="1">
    <source>
        <dbReference type="EMBL" id="THU80466.1"/>
    </source>
</evidence>
<evidence type="ECO:0000313" key="2">
    <source>
        <dbReference type="Proteomes" id="UP000297245"/>
    </source>
</evidence>
<dbReference type="OrthoDB" id="2919534at2759"/>
<protein>
    <submittedName>
        <fullName evidence="1">Uncharacterized protein</fullName>
    </submittedName>
</protein>
<gene>
    <name evidence="1" type="ORF">K435DRAFT_874346</name>
</gene>
<dbReference type="EMBL" id="ML179901">
    <property type="protein sequence ID" value="THU80466.1"/>
    <property type="molecule type" value="Genomic_DNA"/>
</dbReference>
<sequence>MVPGQVELLPGDILCQPTEQSVPSTTASPVSEIDIIELYSVREEQQKVVPFVHRVGFEGVGGEVVEIKHKLNGWGPSSKRLRMANNVVVPSTARWKGVVILKGIRVPGEFEVFESGGAWEFLFGKPLLNAFRATHDYEEDVIRVWDVELRNDLQKTRRHETGAILMNPPQGKS</sequence>
<accession>A0A4S8KWV8</accession>
<keyword evidence="2" id="KW-1185">Reference proteome</keyword>
<name>A0A4S8KWV8_DENBC</name>
<organism evidence="1 2">
    <name type="scientific">Dendrothele bispora (strain CBS 962.96)</name>
    <dbReference type="NCBI Taxonomy" id="1314807"/>
    <lineage>
        <taxon>Eukaryota</taxon>
        <taxon>Fungi</taxon>
        <taxon>Dikarya</taxon>
        <taxon>Basidiomycota</taxon>
        <taxon>Agaricomycotina</taxon>
        <taxon>Agaricomycetes</taxon>
        <taxon>Agaricomycetidae</taxon>
        <taxon>Agaricales</taxon>
        <taxon>Agaricales incertae sedis</taxon>
        <taxon>Dendrothele</taxon>
    </lineage>
</organism>
<reference evidence="1 2" key="1">
    <citation type="journal article" date="2019" name="Nat. Ecol. Evol.">
        <title>Megaphylogeny resolves global patterns of mushroom evolution.</title>
        <authorList>
            <person name="Varga T."/>
            <person name="Krizsan K."/>
            <person name="Foldi C."/>
            <person name="Dima B."/>
            <person name="Sanchez-Garcia M."/>
            <person name="Sanchez-Ramirez S."/>
            <person name="Szollosi G.J."/>
            <person name="Szarkandi J.G."/>
            <person name="Papp V."/>
            <person name="Albert L."/>
            <person name="Andreopoulos W."/>
            <person name="Angelini C."/>
            <person name="Antonin V."/>
            <person name="Barry K.W."/>
            <person name="Bougher N.L."/>
            <person name="Buchanan P."/>
            <person name="Buyck B."/>
            <person name="Bense V."/>
            <person name="Catcheside P."/>
            <person name="Chovatia M."/>
            <person name="Cooper J."/>
            <person name="Damon W."/>
            <person name="Desjardin D."/>
            <person name="Finy P."/>
            <person name="Geml J."/>
            <person name="Haridas S."/>
            <person name="Hughes K."/>
            <person name="Justo A."/>
            <person name="Karasinski D."/>
            <person name="Kautmanova I."/>
            <person name="Kiss B."/>
            <person name="Kocsube S."/>
            <person name="Kotiranta H."/>
            <person name="LaButti K.M."/>
            <person name="Lechner B.E."/>
            <person name="Liimatainen K."/>
            <person name="Lipzen A."/>
            <person name="Lukacs Z."/>
            <person name="Mihaltcheva S."/>
            <person name="Morgado L.N."/>
            <person name="Niskanen T."/>
            <person name="Noordeloos M.E."/>
            <person name="Ohm R.A."/>
            <person name="Ortiz-Santana B."/>
            <person name="Ovrebo C."/>
            <person name="Racz N."/>
            <person name="Riley R."/>
            <person name="Savchenko A."/>
            <person name="Shiryaev A."/>
            <person name="Soop K."/>
            <person name="Spirin V."/>
            <person name="Szebenyi C."/>
            <person name="Tomsovsky M."/>
            <person name="Tulloss R.E."/>
            <person name="Uehling J."/>
            <person name="Grigoriev I.V."/>
            <person name="Vagvolgyi C."/>
            <person name="Papp T."/>
            <person name="Martin F.M."/>
            <person name="Miettinen O."/>
            <person name="Hibbett D.S."/>
            <person name="Nagy L.G."/>
        </authorList>
    </citation>
    <scope>NUCLEOTIDE SEQUENCE [LARGE SCALE GENOMIC DNA]</scope>
    <source>
        <strain evidence="1 2">CBS 962.96</strain>
    </source>
</reference>
<proteinExistence type="predicted"/>